<feature type="region of interest" description="Disordered" evidence="14">
    <location>
        <begin position="152"/>
        <end position="194"/>
    </location>
</feature>
<feature type="compositionally biased region" description="Acidic residues" evidence="14">
    <location>
        <begin position="1068"/>
        <end position="1083"/>
    </location>
</feature>
<evidence type="ECO:0000256" key="10">
    <source>
        <dbReference type="ARBA" id="ARBA00053480"/>
    </source>
</evidence>
<evidence type="ECO:0000313" key="16">
    <source>
        <dbReference type="EMBL" id="EZA52430.1"/>
    </source>
</evidence>
<dbReference type="GO" id="GO:0007476">
    <property type="term" value="P:imaginal disc-derived wing morphogenesis"/>
    <property type="evidence" value="ECO:0007669"/>
    <property type="project" value="UniProtKB-ARBA"/>
</dbReference>
<keyword evidence="8" id="KW-0804">Transcription</keyword>
<feature type="region of interest" description="Disordered" evidence="14">
    <location>
        <begin position="922"/>
        <end position="958"/>
    </location>
</feature>
<protein>
    <recommendedName>
        <fullName evidence="12">dTCF</fullName>
    </recommendedName>
</protein>
<dbReference type="GO" id="GO:0010628">
    <property type="term" value="P:positive regulation of gene expression"/>
    <property type="evidence" value="ECO:0007669"/>
    <property type="project" value="UniProtKB-ARBA"/>
</dbReference>
<comment type="subcellular location">
    <subcellularLocation>
        <location evidence="1">Nucleus</location>
    </subcellularLocation>
</comment>
<dbReference type="OrthoDB" id="2307332at2759"/>
<gene>
    <name evidence="16" type="ORF">X777_08573</name>
</gene>
<dbReference type="Gene3D" id="1.10.30.10">
    <property type="entry name" value="High mobility group box domain"/>
    <property type="match status" value="1"/>
</dbReference>
<evidence type="ECO:0000256" key="8">
    <source>
        <dbReference type="ARBA" id="ARBA00023163"/>
    </source>
</evidence>
<keyword evidence="9 13" id="KW-0539">Nucleus</keyword>
<dbReference type="GO" id="GO:0060070">
    <property type="term" value="P:canonical Wnt signaling pathway"/>
    <property type="evidence" value="ECO:0007669"/>
    <property type="project" value="TreeGrafter"/>
</dbReference>
<evidence type="ECO:0000256" key="12">
    <source>
        <dbReference type="ARBA" id="ARBA00080285"/>
    </source>
</evidence>
<evidence type="ECO:0000259" key="15">
    <source>
        <dbReference type="PROSITE" id="PS50118"/>
    </source>
</evidence>
<feature type="region of interest" description="Disordered" evidence="14">
    <location>
        <begin position="330"/>
        <end position="372"/>
    </location>
</feature>
<comment type="function">
    <text evidence="10">Segment polarity protein. Functions together with arm to transduce the Wingless (Wg) signal in embryos and in developing adult tissues. Acts as a transcriptional activator, but in the absence of arm, it binds to gro and acts as a transcriptional repressor of wg-responsive genes.</text>
</comment>
<evidence type="ECO:0000256" key="9">
    <source>
        <dbReference type="ARBA" id="ARBA00023242"/>
    </source>
</evidence>
<feature type="region of interest" description="Disordered" evidence="14">
    <location>
        <begin position="1013"/>
        <end position="1033"/>
    </location>
</feature>
<keyword evidence="6 13" id="KW-0238">DNA-binding</keyword>
<feature type="compositionally biased region" description="Low complexity" evidence="14">
    <location>
        <begin position="152"/>
        <end position="181"/>
    </location>
</feature>
<name>A0A026W8P5_OOCBI</name>
<evidence type="ECO:0000313" key="17">
    <source>
        <dbReference type="Proteomes" id="UP000053097"/>
    </source>
</evidence>
<dbReference type="PANTHER" id="PTHR10373:SF38">
    <property type="entry name" value="PROTEIN PANGOLIN, ISOFORM J"/>
    <property type="match status" value="1"/>
</dbReference>
<dbReference type="Pfam" id="PF00505">
    <property type="entry name" value="HMG_box"/>
    <property type="match status" value="1"/>
</dbReference>
<dbReference type="GO" id="GO:0001222">
    <property type="term" value="F:transcription corepressor binding"/>
    <property type="evidence" value="ECO:0007669"/>
    <property type="project" value="UniProtKB-ARBA"/>
</dbReference>
<feature type="compositionally biased region" description="Basic residues" evidence="14">
    <location>
        <begin position="20"/>
        <end position="42"/>
    </location>
</feature>
<accession>A0A026W8P5</accession>
<comment type="subunit">
    <text evidence="11">Binds to the beta-catenin homolog arm or to gro.</text>
</comment>
<dbReference type="GO" id="GO:0019900">
    <property type="term" value="F:kinase binding"/>
    <property type="evidence" value="ECO:0007669"/>
    <property type="project" value="UniProtKB-ARBA"/>
</dbReference>
<evidence type="ECO:0000256" key="2">
    <source>
        <dbReference type="ARBA" id="ARBA00006569"/>
    </source>
</evidence>
<comment type="similarity">
    <text evidence="2">Belongs to the TCF/LEF family.</text>
</comment>
<dbReference type="GO" id="GO:0007435">
    <property type="term" value="P:salivary gland morphogenesis"/>
    <property type="evidence" value="ECO:0007669"/>
    <property type="project" value="UniProtKB-ARBA"/>
</dbReference>
<feature type="compositionally biased region" description="Low complexity" evidence="14">
    <location>
        <begin position="50"/>
        <end position="94"/>
    </location>
</feature>
<dbReference type="GO" id="GO:0072091">
    <property type="term" value="P:regulation of stem cell proliferation"/>
    <property type="evidence" value="ECO:0007669"/>
    <property type="project" value="UniProtKB-ARBA"/>
</dbReference>
<feature type="DNA-binding region" description="HMG box" evidence="13">
    <location>
        <begin position="861"/>
        <end position="929"/>
    </location>
</feature>
<feature type="compositionally biased region" description="Pro residues" evidence="14">
    <location>
        <begin position="1132"/>
        <end position="1144"/>
    </location>
</feature>
<proteinExistence type="inferred from homology"/>
<dbReference type="GO" id="GO:0000785">
    <property type="term" value="C:chromatin"/>
    <property type="evidence" value="ECO:0007669"/>
    <property type="project" value="TreeGrafter"/>
</dbReference>
<keyword evidence="3" id="KW-0879">Wnt signaling pathway</keyword>
<organism evidence="16 17">
    <name type="scientific">Ooceraea biroi</name>
    <name type="common">Clonal raider ant</name>
    <name type="synonym">Cerapachys biroi</name>
    <dbReference type="NCBI Taxonomy" id="2015173"/>
    <lineage>
        <taxon>Eukaryota</taxon>
        <taxon>Metazoa</taxon>
        <taxon>Ecdysozoa</taxon>
        <taxon>Arthropoda</taxon>
        <taxon>Hexapoda</taxon>
        <taxon>Insecta</taxon>
        <taxon>Pterygota</taxon>
        <taxon>Neoptera</taxon>
        <taxon>Endopterygota</taxon>
        <taxon>Hymenoptera</taxon>
        <taxon>Apocrita</taxon>
        <taxon>Aculeata</taxon>
        <taxon>Formicoidea</taxon>
        <taxon>Formicidae</taxon>
        <taxon>Dorylinae</taxon>
        <taxon>Ooceraea</taxon>
    </lineage>
</organism>
<evidence type="ECO:0000256" key="13">
    <source>
        <dbReference type="PROSITE-ProRule" id="PRU00267"/>
    </source>
</evidence>
<dbReference type="GO" id="GO:1990907">
    <property type="term" value="C:beta-catenin-TCF complex"/>
    <property type="evidence" value="ECO:0007669"/>
    <property type="project" value="TreeGrafter"/>
</dbReference>
<dbReference type="SMART" id="SM00398">
    <property type="entry name" value="HMG"/>
    <property type="match status" value="1"/>
</dbReference>
<dbReference type="SMART" id="SM01366">
    <property type="entry name" value="c-clamp"/>
    <property type="match status" value="1"/>
</dbReference>
<reference evidence="16 17" key="1">
    <citation type="journal article" date="2014" name="Curr. Biol.">
        <title>The genome of the clonal raider ant Cerapachys biroi.</title>
        <authorList>
            <person name="Oxley P.R."/>
            <person name="Ji L."/>
            <person name="Fetter-Pruneda I."/>
            <person name="McKenzie S.K."/>
            <person name="Li C."/>
            <person name="Hu H."/>
            <person name="Zhang G."/>
            <person name="Kronauer D.J."/>
        </authorList>
    </citation>
    <scope>NUCLEOTIDE SEQUENCE [LARGE SCALE GENOMIC DNA]</scope>
</reference>
<dbReference type="GO" id="GO:0001228">
    <property type="term" value="F:DNA-binding transcription activator activity, RNA polymerase II-specific"/>
    <property type="evidence" value="ECO:0007669"/>
    <property type="project" value="UniProtKB-ARBA"/>
</dbReference>
<dbReference type="GO" id="GO:0045892">
    <property type="term" value="P:negative regulation of DNA-templated transcription"/>
    <property type="evidence" value="ECO:0007669"/>
    <property type="project" value="UniProtKB-ARBA"/>
</dbReference>
<dbReference type="GO" id="GO:0000978">
    <property type="term" value="F:RNA polymerase II cis-regulatory region sequence-specific DNA binding"/>
    <property type="evidence" value="ECO:0007669"/>
    <property type="project" value="TreeGrafter"/>
</dbReference>
<feature type="region of interest" description="Disordered" evidence="14">
    <location>
        <begin position="1"/>
        <end position="123"/>
    </location>
</feature>
<keyword evidence="17" id="KW-1185">Reference proteome</keyword>
<evidence type="ECO:0000256" key="1">
    <source>
        <dbReference type="ARBA" id="ARBA00004123"/>
    </source>
</evidence>
<dbReference type="InterPro" id="IPR036910">
    <property type="entry name" value="HMG_box_dom_sf"/>
</dbReference>
<feature type="compositionally biased region" description="Low complexity" evidence="14">
    <location>
        <begin position="1014"/>
        <end position="1031"/>
    </location>
</feature>
<evidence type="ECO:0000256" key="4">
    <source>
        <dbReference type="ARBA" id="ARBA00022716"/>
    </source>
</evidence>
<dbReference type="GO" id="GO:0007367">
    <property type="term" value="P:segment polarity determination"/>
    <property type="evidence" value="ECO:0007669"/>
    <property type="project" value="UniProtKB-KW"/>
</dbReference>
<feature type="compositionally biased region" description="Polar residues" evidence="14">
    <location>
        <begin position="1196"/>
        <end position="1205"/>
    </location>
</feature>
<feature type="compositionally biased region" description="Low complexity" evidence="14">
    <location>
        <begin position="1102"/>
        <end position="1131"/>
    </location>
</feature>
<evidence type="ECO:0000256" key="3">
    <source>
        <dbReference type="ARBA" id="ARBA00022687"/>
    </source>
</evidence>
<dbReference type="CDD" id="cd21996">
    <property type="entry name" value="HMG-box_TCF7-like"/>
    <property type="match status" value="1"/>
</dbReference>
<dbReference type="AlphaFoldDB" id="A0A026W8P5"/>
<keyword evidence="4" id="KW-0217">Developmental protein</keyword>
<feature type="compositionally biased region" description="Polar residues" evidence="14">
    <location>
        <begin position="1"/>
        <end position="10"/>
    </location>
</feature>
<dbReference type="OMA" id="YVAMEPA"/>
<dbReference type="STRING" id="2015173.A0A026W8P5"/>
<feature type="region of interest" description="Disordered" evidence="14">
    <location>
        <begin position="1067"/>
        <end position="1205"/>
    </location>
</feature>
<feature type="compositionally biased region" description="Basic and acidic residues" evidence="14">
    <location>
        <begin position="110"/>
        <end position="123"/>
    </location>
</feature>
<dbReference type="InterPro" id="IPR024940">
    <property type="entry name" value="TCF/LEF"/>
</dbReference>
<dbReference type="Proteomes" id="UP000053097">
    <property type="component" value="Unassembled WGS sequence"/>
</dbReference>
<feature type="compositionally biased region" description="Polar residues" evidence="14">
    <location>
        <begin position="1172"/>
        <end position="1187"/>
    </location>
</feature>
<evidence type="ECO:0000256" key="5">
    <source>
        <dbReference type="ARBA" id="ARBA00023015"/>
    </source>
</evidence>
<dbReference type="GO" id="GO:0035277">
    <property type="term" value="P:spiracle morphogenesis, open tracheal system"/>
    <property type="evidence" value="ECO:0007669"/>
    <property type="project" value="UniProtKB-ARBA"/>
</dbReference>
<feature type="region of interest" description="Disordered" evidence="14">
    <location>
        <begin position="755"/>
        <end position="861"/>
    </location>
</feature>
<feature type="compositionally biased region" description="Polar residues" evidence="14">
    <location>
        <begin position="831"/>
        <end position="853"/>
    </location>
</feature>
<feature type="domain" description="HMG box" evidence="15">
    <location>
        <begin position="861"/>
        <end position="929"/>
    </location>
</feature>
<keyword evidence="5" id="KW-0805">Transcription regulation</keyword>
<dbReference type="GO" id="GO:0007500">
    <property type="term" value="P:mesodermal cell fate determination"/>
    <property type="evidence" value="ECO:0007669"/>
    <property type="project" value="UniProtKB-ARBA"/>
</dbReference>
<dbReference type="SUPFAM" id="SSF47095">
    <property type="entry name" value="HMG-box"/>
    <property type="match status" value="1"/>
</dbReference>
<dbReference type="InterPro" id="IPR009071">
    <property type="entry name" value="HMG_box_dom"/>
</dbReference>
<feature type="compositionally biased region" description="Basic and acidic residues" evidence="14">
    <location>
        <begin position="330"/>
        <end position="348"/>
    </location>
</feature>
<dbReference type="EMBL" id="KK107341">
    <property type="protein sequence ID" value="EZA52430.1"/>
    <property type="molecule type" value="Genomic_DNA"/>
</dbReference>
<sequence>MRQSQESSSEPARENGTPVHPRHPERPRRRERHAAGRKHRPAKNATATGSSCSSTSLSSPPVLSSPSSCTSSRRSTSPLSSCSSPPRSSTSSSLASDPLAIKSSTASRRSTPDRGDDGIGKWKRDVVAKQDNDGTPHGATGATAVSTASSSTAVSSTSSPFPSPVSTSSASCRTTTTTTPRHAPPGATPTSSSISALEHLRSALESYDRSRIYLAHICYLDWRDLPGSSSDTTAGGRSSLAAALPAQGQHAEPAGGVRRWWEHHPLAGCNGAILPHRIHAVDQEEDRLLLGELQSLARDAGLEVDDEELSRWIVDEESALARLVRKREPEEEHCRVKVEAEDRLSERNGDEDDDGNDGVGEEDDSEDEPTAEEAVGLLSRVLTWMEREPLDPGLLLAVRSMRDTAALMASKMGLAGTHPSGLPFFCPNGDHLTQPPPAHMGIPPYGALDAGKAAAAAGLTRAPMYPFSASQYPYPMLSTEMSQVASWHTPTMYPTISPANAGFRSPYPTSLPITSSSLPSDLYRFSPTGLMPPHPGLSPHAHALASHALVSSAPKADHSTLDHNHRSWHSGIVRWIDLDRRYGGGPASSKHEAVPYVAMEPAECLEQPLNLVIKKDDTDDSGPTGRTTVIGKRIETEASIIIDEEEEKDATAEEECAIDDNMAIFQDAVKSAESGGGLPTADHKLLTALYMSSLMQMSSLSVPRGIAPSPYGASQQQQQQQQPSFVQLLAMVEARHRMWQQMNWPLPQGFLRSPLTMSPSAPPPPPSSSSYFDGATTTTTTPTPTPTPAPSLTEQLSQTAAPTYPLSCAKPEPLNPEATKQSYFGKRSTIEQKNSTSLPTDNAKAQDTGQQNNQDKKKPHIKKPLNAFMLYMKEMRAKVVAECTLKESAAINQILGRRWHSLSREEQARYYEAARQERHLHQQRYPGWSARDNYGYGSKKKKRKKERSADPTGGNNMKKCRARYGLDQQSQWCKPCSPVEHGAGMGIHASIIHHSVGSSAGAGVGAGGGGGTVGTAAAPPNTNTASNASSPQQEPTYVNLYQPVHANWYLVLVSRRKKKCVRYMGEGGDGDGEADGDAEDDHSEDNLGSVGEAGTPEDDESLSSPGGLSALSSLASPSLVLPSPSSLASPCPLTPPVPPPPPLPNTTATVQQQQQSHPAPPPHRNPVGTNPHDINNPLSVNQLTGQCIKSEPAPSGPSNPAISVT</sequence>
<keyword evidence="4" id="KW-0709">Segmentation polarity protein</keyword>
<evidence type="ECO:0000256" key="14">
    <source>
        <dbReference type="SAM" id="MobiDB-lite"/>
    </source>
</evidence>
<evidence type="ECO:0000256" key="7">
    <source>
        <dbReference type="ARBA" id="ARBA00023159"/>
    </source>
</evidence>
<evidence type="ECO:0000256" key="6">
    <source>
        <dbReference type="ARBA" id="ARBA00023125"/>
    </source>
</evidence>
<feature type="compositionally biased region" description="Polar residues" evidence="14">
    <location>
        <begin position="792"/>
        <end position="801"/>
    </location>
</feature>
<keyword evidence="7" id="KW-0010">Activator</keyword>
<dbReference type="FunFam" id="1.10.30.10:FF:000001">
    <property type="entry name" value="transcription factor 7 isoform X2"/>
    <property type="match status" value="1"/>
</dbReference>
<dbReference type="PROSITE" id="PS50118">
    <property type="entry name" value="HMG_BOX_2"/>
    <property type="match status" value="1"/>
</dbReference>
<dbReference type="PANTHER" id="PTHR10373">
    <property type="entry name" value="TRANSCRIPTION FACTOR 7 FAMILY MEMBER"/>
    <property type="match status" value="1"/>
</dbReference>
<feature type="compositionally biased region" description="Acidic residues" evidence="14">
    <location>
        <begin position="349"/>
        <end position="371"/>
    </location>
</feature>
<evidence type="ECO:0000256" key="11">
    <source>
        <dbReference type="ARBA" id="ARBA00061799"/>
    </source>
</evidence>